<evidence type="ECO:0000256" key="1">
    <source>
        <dbReference type="SAM" id="MobiDB-lite"/>
    </source>
</evidence>
<sequence length="99" mass="10779">MTETFLESKKLTLIGGVIAFGGGEFLAIKCNGMFLVVFIDLMKRGSNGQVASVCVQDGQPIRTEVSQDWSLRKSCLERGKSSLSRPSPHEATLTGFQQI</sequence>
<organism evidence="3">
    <name type="scientific">Guillardia theta</name>
    <name type="common">Cryptophyte</name>
    <name type="synonym">Cryptomonas phi</name>
    <dbReference type="NCBI Taxonomy" id="55529"/>
    <lineage>
        <taxon>Eukaryota</taxon>
        <taxon>Cryptophyceae</taxon>
        <taxon>Pyrenomonadales</taxon>
        <taxon>Geminigeraceae</taxon>
        <taxon>Guillardia</taxon>
    </lineage>
</organism>
<feature type="transmembrane region" description="Helical" evidence="2">
    <location>
        <begin position="12"/>
        <end position="39"/>
    </location>
</feature>
<accession>A0A7S4N5S9</accession>
<dbReference type="AlphaFoldDB" id="A0A7S4N5S9"/>
<evidence type="ECO:0000256" key="2">
    <source>
        <dbReference type="SAM" id="Phobius"/>
    </source>
</evidence>
<gene>
    <name evidence="3" type="ORF">GTHE00462_LOCUS6314</name>
</gene>
<name>A0A7S4N5S9_GUITH</name>
<keyword evidence="2" id="KW-0472">Membrane</keyword>
<keyword evidence="2" id="KW-0812">Transmembrane</keyword>
<feature type="region of interest" description="Disordered" evidence="1">
    <location>
        <begin position="78"/>
        <end position="99"/>
    </location>
</feature>
<protein>
    <submittedName>
        <fullName evidence="3">Uncharacterized protein</fullName>
    </submittedName>
</protein>
<evidence type="ECO:0000313" key="3">
    <source>
        <dbReference type="EMBL" id="CAE2266443.1"/>
    </source>
</evidence>
<reference evidence="3" key="1">
    <citation type="submission" date="2021-01" db="EMBL/GenBank/DDBJ databases">
        <authorList>
            <person name="Corre E."/>
            <person name="Pelletier E."/>
            <person name="Niang G."/>
            <person name="Scheremetjew M."/>
            <person name="Finn R."/>
            <person name="Kale V."/>
            <person name="Holt S."/>
            <person name="Cochrane G."/>
            <person name="Meng A."/>
            <person name="Brown T."/>
            <person name="Cohen L."/>
        </authorList>
    </citation>
    <scope>NUCLEOTIDE SEQUENCE</scope>
    <source>
        <strain evidence="3">CCMP 2712</strain>
    </source>
</reference>
<keyword evidence="2" id="KW-1133">Transmembrane helix</keyword>
<dbReference type="EMBL" id="HBKN01007985">
    <property type="protein sequence ID" value="CAE2266443.1"/>
    <property type="molecule type" value="Transcribed_RNA"/>
</dbReference>
<proteinExistence type="predicted"/>